<reference evidence="2" key="1">
    <citation type="submission" date="2019-04" db="EMBL/GenBank/DDBJ databases">
        <title>Evolution of Biomass-Degrading Anaerobic Consortia Revealed by Metagenomics.</title>
        <authorList>
            <person name="Peng X."/>
        </authorList>
    </citation>
    <scope>NUCLEOTIDE SEQUENCE</scope>
    <source>
        <strain evidence="2">SIG240</strain>
    </source>
</reference>
<name>A0A927WIA4_SELRU</name>
<evidence type="ECO:0000259" key="1">
    <source>
        <dbReference type="Pfam" id="PF13712"/>
    </source>
</evidence>
<proteinExistence type="predicted"/>
<sequence>MWNYQNRPSGRFFYAGFFLHLPKINRKRGIFMPAVKLGESVRQELARLLRRIENDIAPQENINKLWQLCEQEQITFEYLQGFMAECLLKYQYTLERLAASVQTAEKGQPDPGKIAFILCVNDDSMFREAALYLQHLNIPAGMEAEIIPVRGAASMCHGYEQGRQASNARYKIYLHQDVLVIRKNIVHELLSLFQDAQVGLIGLAGCEKLPDSGIWWDGGGVHNVIAHALDYEHMIAVAGTVPCCEVQAADGVFLATQYDIPWRADWFKGWHFYDISLCQEYRKKGYKVMLPRQEESWIIHQTSHTHAQEDYYDQQEIFLQHYYPFC</sequence>
<dbReference type="InterPro" id="IPR059123">
    <property type="entry name" value="StrF_dom"/>
</dbReference>
<gene>
    <name evidence="2" type="ORF">E7201_04310</name>
</gene>
<dbReference type="Pfam" id="PF13712">
    <property type="entry name" value="Glyco_tranf_2_5"/>
    <property type="match status" value="1"/>
</dbReference>
<dbReference type="Gene3D" id="3.90.550.10">
    <property type="entry name" value="Spore Coat Polysaccharide Biosynthesis Protein SpsA, Chain A"/>
    <property type="match status" value="1"/>
</dbReference>
<evidence type="ECO:0000313" key="2">
    <source>
        <dbReference type="EMBL" id="MBE6092387.1"/>
    </source>
</evidence>
<dbReference type="SUPFAM" id="SSF53448">
    <property type="entry name" value="Nucleotide-diphospho-sugar transferases"/>
    <property type="match status" value="1"/>
</dbReference>
<dbReference type="AlphaFoldDB" id="A0A927WIA4"/>
<feature type="domain" description="Streptomycin biosynthesis protein StrF" evidence="1">
    <location>
        <begin position="115"/>
        <end position="322"/>
    </location>
</feature>
<dbReference type="InterPro" id="IPR029044">
    <property type="entry name" value="Nucleotide-diphossugar_trans"/>
</dbReference>
<protein>
    <recommendedName>
        <fullName evidence="1">Streptomycin biosynthesis protein StrF domain-containing protein</fullName>
    </recommendedName>
</protein>
<organism evidence="2 3">
    <name type="scientific">Selenomonas ruminantium</name>
    <dbReference type="NCBI Taxonomy" id="971"/>
    <lineage>
        <taxon>Bacteria</taxon>
        <taxon>Bacillati</taxon>
        <taxon>Bacillota</taxon>
        <taxon>Negativicutes</taxon>
        <taxon>Selenomonadales</taxon>
        <taxon>Selenomonadaceae</taxon>
        <taxon>Selenomonas</taxon>
    </lineage>
</organism>
<dbReference type="EMBL" id="SVBY01000022">
    <property type="protein sequence ID" value="MBE6092387.1"/>
    <property type="molecule type" value="Genomic_DNA"/>
</dbReference>
<evidence type="ECO:0000313" key="3">
    <source>
        <dbReference type="Proteomes" id="UP000761380"/>
    </source>
</evidence>
<dbReference type="Proteomes" id="UP000761380">
    <property type="component" value="Unassembled WGS sequence"/>
</dbReference>
<accession>A0A927WIA4</accession>
<comment type="caution">
    <text evidence="2">The sequence shown here is derived from an EMBL/GenBank/DDBJ whole genome shotgun (WGS) entry which is preliminary data.</text>
</comment>